<dbReference type="PRINTS" id="PR00080">
    <property type="entry name" value="SDRFAMILY"/>
</dbReference>
<dbReference type="EMBL" id="CP092418">
    <property type="protein sequence ID" value="USD21091.1"/>
    <property type="molecule type" value="Genomic_DNA"/>
</dbReference>
<gene>
    <name evidence="5" type="ORF">MJO52_18820</name>
</gene>
<organism evidence="5 6">
    <name type="scientific">Microbulbifer variabilis</name>
    <dbReference type="NCBI Taxonomy" id="266805"/>
    <lineage>
        <taxon>Bacteria</taxon>
        <taxon>Pseudomonadati</taxon>
        <taxon>Pseudomonadota</taxon>
        <taxon>Gammaproteobacteria</taxon>
        <taxon>Cellvibrionales</taxon>
        <taxon>Microbulbiferaceae</taxon>
        <taxon>Microbulbifer</taxon>
    </lineage>
</organism>
<sequence length="281" mass="30197">MTAKETLTVLVTGASGGIGGAISRLLAEQGHRLLLQGRNAARLQQIKAELPHSDRHQILVADLCDRAARAELVRSCEQLPGGVDVLVNNAGIASFSLLSDIRDAELGRLLHTNLIAPMALTRDLLPTLQRSEGAAIINIGSAFGHIGHPGFGAYGASKAGLHGFTETLRRELADSKVRVHYLAPRAVDTPLNSDAVNDLNRALGNKSDSPQFVAAQCLRLLQSKHGRRRFIGWPERLFIKVNAFLPSLVDSALAKKLPLVRQFARGETPPTVQDKTAPSAL</sequence>
<dbReference type="PANTHER" id="PTHR44196:SF1">
    <property type="entry name" value="DEHYDROGENASE_REDUCTASE SDR FAMILY MEMBER 7B"/>
    <property type="match status" value="1"/>
</dbReference>
<dbReference type="PRINTS" id="PR00081">
    <property type="entry name" value="GDHRDH"/>
</dbReference>
<protein>
    <submittedName>
        <fullName evidence="5">SDR family oxidoreductase</fullName>
    </submittedName>
</protein>
<dbReference type="PROSITE" id="PS00061">
    <property type="entry name" value="ADH_SHORT"/>
    <property type="match status" value="1"/>
</dbReference>
<keyword evidence="2" id="KW-0560">Oxidoreductase</keyword>
<name>A0ABY4V9Y7_9GAMM</name>
<proteinExistence type="inferred from homology"/>
<dbReference type="Pfam" id="PF00106">
    <property type="entry name" value="adh_short"/>
    <property type="match status" value="1"/>
</dbReference>
<dbReference type="InterPro" id="IPR057326">
    <property type="entry name" value="KR_dom"/>
</dbReference>
<dbReference type="RefSeq" id="WP_252083494.1">
    <property type="nucleotide sequence ID" value="NZ_CP092418.1"/>
</dbReference>
<dbReference type="InterPro" id="IPR002347">
    <property type="entry name" value="SDR_fam"/>
</dbReference>
<dbReference type="Proteomes" id="UP001055658">
    <property type="component" value="Chromosome"/>
</dbReference>
<accession>A0ABY4V9Y7</accession>
<dbReference type="SMART" id="SM00822">
    <property type="entry name" value="PKS_KR"/>
    <property type="match status" value="1"/>
</dbReference>
<evidence type="ECO:0000256" key="1">
    <source>
        <dbReference type="ARBA" id="ARBA00006484"/>
    </source>
</evidence>
<dbReference type="InterPro" id="IPR020904">
    <property type="entry name" value="Sc_DH/Rdtase_CS"/>
</dbReference>
<reference evidence="5" key="1">
    <citation type="submission" date="2022-02" db="EMBL/GenBank/DDBJ databases">
        <title>Coral-associated bacteria.</title>
        <authorList>
            <person name="Tang K."/>
            <person name="Wang X."/>
        </authorList>
    </citation>
    <scope>NUCLEOTIDE SEQUENCE</scope>
    <source>
        <strain evidence="5">SCSIO 43006</strain>
    </source>
</reference>
<dbReference type="PANTHER" id="PTHR44196">
    <property type="entry name" value="DEHYDROGENASE/REDUCTASE SDR FAMILY MEMBER 7B"/>
    <property type="match status" value="1"/>
</dbReference>
<dbReference type="NCBIfam" id="NF006565">
    <property type="entry name" value="PRK09072.1"/>
    <property type="match status" value="1"/>
</dbReference>
<dbReference type="CDD" id="cd05233">
    <property type="entry name" value="SDR_c"/>
    <property type="match status" value="1"/>
</dbReference>
<evidence type="ECO:0000313" key="5">
    <source>
        <dbReference type="EMBL" id="USD21091.1"/>
    </source>
</evidence>
<feature type="domain" description="Ketoreductase" evidence="4">
    <location>
        <begin position="7"/>
        <end position="199"/>
    </location>
</feature>
<evidence type="ECO:0000256" key="3">
    <source>
        <dbReference type="RuleBase" id="RU000363"/>
    </source>
</evidence>
<keyword evidence="6" id="KW-1185">Reference proteome</keyword>
<evidence type="ECO:0000256" key="2">
    <source>
        <dbReference type="ARBA" id="ARBA00023002"/>
    </source>
</evidence>
<evidence type="ECO:0000259" key="4">
    <source>
        <dbReference type="SMART" id="SM00822"/>
    </source>
</evidence>
<dbReference type="SUPFAM" id="SSF51735">
    <property type="entry name" value="NAD(P)-binding Rossmann-fold domains"/>
    <property type="match status" value="1"/>
</dbReference>
<dbReference type="InterPro" id="IPR036291">
    <property type="entry name" value="NAD(P)-bd_dom_sf"/>
</dbReference>
<dbReference type="Gene3D" id="3.40.50.720">
    <property type="entry name" value="NAD(P)-binding Rossmann-like Domain"/>
    <property type="match status" value="1"/>
</dbReference>
<comment type="similarity">
    <text evidence="1 3">Belongs to the short-chain dehydrogenases/reductases (SDR) family.</text>
</comment>
<evidence type="ECO:0000313" key="6">
    <source>
        <dbReference type="Proteomes" id="UP001055658"/>
    </source>
</evidence>